<dbReference type="PANTHER" id="PTHR47723:SF19">
    <property type="entry name" value="POLYNUCLEOTIDYL TRANSFERASE, RIBONUCLEASE H-LIKE SUPERFAMILY PROTEIN"/>
    <property type="match status" value="1"/>
</dbReference>
<dbReference type="EMBL" id="OU503047">
    <property type="protein sequence ID" value="CAI9772542.1"/>
    <property type="molecule type" value="Genomic_DNA"/>
</dbReference>
<keyword evidence="2" id="KW-0812">Transmembrane</keyword>
<dbReference type="Gene3D" id="3.30.420.10">
    <property type="entry name" value="Ribonuclease H-like superfamily/Ribonuclease H"/>
    <property type="match status" value="1"/>
</dbReference>
<dbReference type="AlphaFoldDB" id="A0AAD2DYL1"/>
<dbReference type="GO" id="GO:0003676">
    <property type="term" value="F:nucleic acid binding"/>
    <property type="evidence" value="ECO:0007669"/>
    <property type="project" value="InterPro"/>
</dbReference>
<keyword evidence="5" id="KW-1185">Reference proteome</keyword>
<proteinExistence type="predicted"/>
<dbReference type="InterPro" id="IPR002156">
    <property type="entry name" value="RNaseH_domain"/>
</dbReference>
<dbReference type="GO" id="GO:0004523">
    <property type="term" value="F:RNA-DNA hybrid ribonuclease activity"/>
    <property type="evidence" value="ECO:0007669"/>
    <property type="project" value="InterPro"/>
</dbReference>
<dbReference type="Proteomes" id="UP000834106">
    <property type="component" value="Chromosome 12"/>
</dbReference>
<evidence type="ECO:0000313" key="5">
    <source>
        <dbReference type="Proteomes" id="UP000834106"/>
    </source>
</evidence>
<accession>A0AAD2DYL1</accession>
<evidence type="ECO:0000313" key="4">
    <source>
        <dbReference type="EMBL" id="CAI9772542.1"/>
    </source>
</evidence>
<evidence type="ECO:0000259" key="3">
    <source>
        <dbReference type="Pfam" id="PF13456"/>
    </source>
</evidence>
<dbReference type="InterPro" id="IPR053151">
    <property type="entry name" value="RNase_H-like"/>
</dbReference>
<feature type="region of interest" description="Disordered" evidence="1">
    <location>
        <begin position="1"/>
        <end position="26"/>
    </location>
</feature>
<protein>
    <recommendedName>
        <fullName evidence="3">RNase H type-1 domain-containing protein</fullName>
    </recommendedName>
</protein>
<dbReference type="InterPro" id="IPR044730">
    <property type="entry name" value="RNase_H-like_dom_plant"/>
</dbReference>
<dbReference type="PANTHER" id="PTHR47723">
    <property type="entry name" value="OS05G0353850 PROTEIN"/>
    <property type="match status" value="1"/>
</dbReference>
<feature type="transmembrane region" description="Helical" evidence="2">
    <location>
        <begin position="310"/>
        <end position="328"/>
    </location>
</feature>
<dbReference type="InterPro" id="IPR036397">
    <property type="entry name" value="RNaseH_sf"/>
</dbReference>
<evidence type="ECO:0000256" key="1">
    <source>
        <dbReference type="SAM" id="MobiDB-lite"/>
    </source>
</evidence>
<keyword evidence="2" id="KW-0472">Membrane</keyword>
<keyword evidence="2" id="KW-1133">Transmembrane helix</keyword>
<dbReference type="CDD" id="cd06222">
    <property type="entry name" value="RNase_H_like"/>
    <property type="match status" value="1"/>
</dbReference>
<name>A0AAD2DYL1_9LAMI</name>
<organism evidence="4 5">
    <name type="scientific">Fraxinus pennsylvanica</name>
    <dbReference type="NCBI Taxonomy" id="56036"/>
    <lineage>
        <taxon>Eukaryota</taxon>
        <taxon>Viridiplantae</taxon>
        <taxon>Streptophyta</taxon>
        <taxon>Embryophyta</taxon>
        <taxon>Tracheophyta</taxon>
        <taxon>Spermatophyta</taxon>
        <taxon>Magnoliopsida</taxon>
        <taxon>eudicotyledons</taxon>
        <taxon>Gunneridae</taxon>
        <taxon>Pentapetalae</taxon>
        <taxon>asterids</taxon>
        <taxon>lamiids</taxon>
        <taxon>Lamiales</taxon>
        <taxon>Oleaceae</taxon>
        <taxon>Oleeae</taxon>
        <taxon>Fraxinus</taxon>
    </lineage>
</organism>
<reference evidence="4" key="1">
    <citation type="submission" date="2023-05" db="EMBL/GenBank/DDBJ databases">
        <authorList>
            <person name="Huff M."/>
        </authorList>
    </citation>
    <scope>NUCLEOTIDE SEQUENCE</scope>
</reference>
<dbReference type="InterPro" id="IPR012337">
    <property type="entry name" value="RNaseH-like_sf"/>
</dbReference>
<sequence>MGGIRTQELGKADKNRGENLQAKTDNNKGRNLQVWRKVEGKKILEEPVHLDLNEKKRERVRVRRLKIIKGKKVMSNQDEKMVCFENELCCFNNDLEEEQIYGSLYNVNFQALSEEEDGDELEELAPKQYRTDGDNNVSFSKRRRTKPKSIKLVSWKRPRSGTMKLNVDGGSNGNLGAARGGRLIRDISDRLIASFAHFYGVAINTLAESCTLRDGLAMCKEQGWVDFVVESDSMLMVKWAQDGRCTLWEENMAADYLAKNGATGNSFTIQKGDYVPLGLRVMCCGAVVVQVVDGSCYAVVGCGDGGRSGVLVRWLWWFWWVCMLRWMVFGSSSMRRWCLTVNLCSVEVFLLGLLVFGVVVAFVVVVLAVVVMVLWRNQSRRIPFASKGIGASIGSVWKYPALDWKA</sequence>
<evidence type="ECO:0000256" key="2">
    <source>
        <dbReference type="SAM" id="Phobius"/>
    </source>
</evidence>
<feature type="transmembrane region" description="Helical" evidence="2">
    <location>
        <begin position="348"/>
        <end position="375"/>
    </location>
</feature>
<feature type="compositionally biased region" description="Basic and acidic residues" evidence="1">
    <location>
        <begin position="8"/>
        <end position="17"/>
    </location>
</feature>
<gene>
    <name evidence="4" type="ORF">FPE_LOCUS19972</name>
</gene>
<feature type="domain" description="RNase H type-1" evidence="3">
    <location>
        <begin position="166"/>
        <end position="242"/>
    </location>
</feature>
<dbReference type="Pfam" id="PF13456">
    <property type="entry name" value="RVT_3"/>
    <property type="match status" value="1"/>
</dbReference>
<dbReference type="SUPFAM" id="SSF53098">
    <property type="entry name" value="Ribonuclease H-like"/>
    <property type="match status" value="1"/>
</dbReference>